<dbReference type="AlphaFoldDB" id="A0A6A4YVE8"/>
<name>A0A6A4YVE8_9STRA</name>
<protein>
    <submittedName>
        <fullName evidence="2">Uncharacterized protein</fullName>
    </submittedName>
</protein>
<gene>
    <name evidence="2" type="ORF">As57867_010000</name>
    <name evidence="1" type="ORF">As57867_013199</name>
</gene>
<evidence type="ECO:0000313" key="2">
    <source>
        <dbReference type="EMBL" id="KAF0699378.1"/>
    </source>
</evidence>
<dbReference type="EMBL" id="VJMH01005441">
    <property type="protein sequence ID" value="KAF0695941.1"/>
    <property type="molecule type" value="Genomic_DNA"/>
</dbReference>
<dbReference type="EMBL" id="VJMH01005181">
    <property type="protein sequence ID" value="KAF0699378.1"/>
    <property type="molecule type" value="Genomic_DNA"/>
</dbReference>
<dbReference type="OrthoDB" id="74640at2759"/>
<comment type="caution">
    <text evidence="2">The sequence shown here is derived from an EMBL/GenBank/DDBJ whole genome shotgun (WGS) entry which is preliminary data.</text>
</comment>
<accession>A0A6A4YVE8</accession>
<reference evidence="2" key="1">
    <citation type="submission" date="2019-06" db="EMBL/GenBank/DDBJ databases">
        <title>Genomics analysis of Aphanomyces spp. identifies a new class of oomycete effector associated with host adaptation.</title>
        <authorList>
            <person name="Gaulin E."/>
        </authorList>
    </citation>
    <scope>NUCLEOTIDE SEQUENCE</scope>
    <source>
        <strain evidence="2">CBS 578.67</strain>
    </source>
</reference>
<proteinExistence type="predicted"/>
<organism evidence="2">
    <name type="scientific">Aphanomyces stellatus</name>
    <dbReference type="NCBI Taxonomy" id="120398"/>
    <lineage>
        <taxon>Eukaryota</taxon>
        <taxon>Sar</taxon>
        <taxon>Stramenopiles</taxon>
        <taxon>Oomycota</taxon>
        <taxon>Saprolegniomycetes</taxon>
        <taxon>Saprolegniales</taxon>
        <taxon>Verrucalvaceae</taxon>
        <taxon>Aphanomyces</taxon>
    </lineage>
</organism>
<sequence length="52" mass="6075">EADIMSKVREIPSKHVVAETNADLMHDMLASLRQKAMDMQRDKWMFDDVKLV</sequence>
<feature type="non-terminal residue" evidence="2">
    <location>
        <position position="1"/>
    </location>
</feature>
<evidence type="ECO:0000313" key="1">
    <source>
        <dbReference type="EMBL" id="KAF0695941.1"/>
    </source>
</evidence>